<dbReference type="EC" id="2.1.1.-" evidence="4"/>
<dbReference type="InterPro" id="IPR029063">
    <property type="entry name" value="SAM-dependent_MTases_sf"/>
</dbReference>
<evidence type="ECO:0000256" key="3">
    <source>
        <dbReference type="ARBA" id="ARBA00022679"/>
    </source>
</evidence>
<reference evidence="7 8" key="1">
    <citation type="submission" date="2014-03" db="EMBL/GenBank/DDBJ databases">
        <title>Genome sequence of Bordetella bronchiseptica.</title>
        <authorList>
            <person name="Harvill E."/>
            <person name="Goodfield L.L."/>
            <person name="Ivanov Y.V."/>
            <person name="Meyer J.A."/>
            <person name="Muse S.J."/>
            <person name="Jacobs N."/>
            <person name="Bendor L."/>
            <person name="Smallridge W.E."/>
            <person name="Brinkac L.M."/>
            <person name="Sanka R."/>
            <person name="Kim M."/>
            <person name="Losada L."/>
        </authorList>
    </citation>
    <scope>NUCLEOTIDE SEQUENCE [LARGE SCALE GENOMIC DNA]</scope>
    <source>
        <strain evidence="7 8">00-P-2796</strain>
    </source>
</reference>
<feature type="domain" description="DNA methylase N-4/N-6" evidence="6">
    <location>
        <begin position="25"/>
        <end position="154"/>
    </location>
</feature>
<dbReference type="GO" id="GO:0008168">
    <property type="term" value="F:methyltransferase activity"/>
    <property type="evidence" value="ECO:0007669"/>
    <property type="project" value="UniProtKB-KW"/>
</dbReference>
<dbReference type="InterPro" id="IPR001091">
    <property type="entry name" value="RM_Methyltransferase"/>
</dbReference>
<feature type="compositionally biased region" description="Basic and acidic residues" evidence="5">
    <location>
        <begin position="40"/>
        <end position="50"/>
    </location>
</feature>
<keyword evidence="3" id="KW-0808">Transferase</keyword>
<evidence type="ECO:0000256" key="4">
    <source>
        <dbReference type="RuleBase" id="RU362026"/>
    </source>
</evidence>
<dbReference type="EMBL" id="JGWH01000173">
    <property type="protein sequence ID" value="KCV30881.1"/>
    <property type="molecule type" value="Genomic_DNA"/>
</dbReference>
<evidence type="ECO:0000256" key="1">
    <source>
        <dbReference type="ARBA" id="ARBA00006594"/>
    </source>
</evidence>
<dbReference type="InterPro" id="IPR002941">
    <property type="entry name" value="DNA_methylase_N4/N6"/>
</dbReference>
<dbReference type="PRINTS" id="PR00508">
    <property type="entry name" value="S21N4MTFRASE"/>
</dbReference>
<comment type="caution">
    <text evidence="7">The sequence shown here is derived from an EMBL/GenBank/DDBJ whole genome shotgun (WGS) entry which is preliminary data.</text>
</comment>
<evidence type="ECO:0000313" key="7">
    <source>
        <dbReference type="EMBL" id="KCV30881.1"/>
    </source>
</evidence>
<sequence>MTGAPWQLIQGEALPALIAMPSESVDAVITDPPYSSGGFSRDDKAKDPDAKYTQSGSQGRYPTFSGDSRDQRSYLTWCSLWIAECVRVLKPGGYFMAFTDWRQLPLMSDAVQAGGVFWRGLIAWDKGRGARAPHKGYFRHQCEYVVWGTKGAAVQLEHDGPFDGCIQAVVRRDDKHHLTGKPTALMRELVRPVMPGGGGARPVRRKRHNRGRCSPFWSTIHRHRARDSVCRNLAHAPGSSRGRVLRRGRFDLTGETTT</sequence>
<dbReference type="PROSITE" id="PS00092">
    <property type="entry name" value="N6_MTASE"/>
    <property type="match status" value="1"/>
</dbReference>
<keyword evidence="2 7" id="KW-0489">Methyltransferase</keyword>
<dbReference type="InterPro" id="IPR002052">
    <property type="entry name" value="DNA_methylase_N6_adenine_CS"/>
</dbReference>
<proteinExistence type="inferred from homology"/>
<dbReference type="Proteomes" id="UP000025756">
    <property type="component" value="Unassembled WGS sequence"/>
</dbReference>
<name>A0ABR4R8Y4_BORBO</name>
<dbReference type="SUPFAM" id="SSF53335">
    <property type="entry name" value="S-adenosyl-L-methionine-dependent methyltransferases"/>
    <property type="match status" value="1"/>
</dbReference>
<evidence type="ECO:0000313" key="8">
    <source>
        <dbReference type="Proteomes" id="UP000025756"/>
    </source>
</evidence>
<gene>
    <name evidence="7" type="ORF">L490_1456</name>
</gene>
<accession>A0ABR4R8Y4</accession>
<dbReference type="GO" id="GO:0032259">
    <property type="term" value="P:methylation"/>
    <property type="evidence" value="ECO:0007669"/>
    <property type="project" value="UniProtKB-KW"/>
</dbReference>
<feature type="region of interest" description="Disordered" evidence="5">
    <location>
        <begin position="32"/>
        <end position="69"/>
    </location>
</feature>
<organism evidence="7 8">
    <name type="scientific">Bordetella bronchiseptica 00-P-2796</name>
    <dbReference type="NCBI Taxonomy" id="1331199"/>
    <lineage>
        <taxon>Bacteria</taxon>
        <taxon>Pseudomonadati</taxon>
        <taxon>Pseudomonadota</taxon>
        <taxon>Betaproteobacteria</taxon>
        <taxon>Burkholderiales</taxon>
        <taxon>Alcaligenaceae</taxon>
        <taxon>Bordetella</taxon>
    </lineage>
</organism>
<evidence type="ECO:0000256" key="2">
    <source>
        <dbReference type="ARBA" id="ARBA00022603"/>
    </source>
</evidence>
<evidence type="ECO:0000256" key="5">
    <source>
        <dbReference type="SAM" id="MobiDB-lite"/>
    </source>
</evidence>
<keyword evidence="8" id="KW-1185">Reference proteome</keyword>
<protein>
    <recommendedName>
        <fullName evidence="4">Methyltransferase</fullName>
        <ecNumber evidence="4">2.1.1.-</ecNumber>
    </recommendedName>
</protein>
<comment type="similarity">
    <text evidence="1 4">Belongs to the N(4)/N(6)-methyltransferase family.</text>
</comment>
<evidence type="ECO:0000259" key="6">
    <source>
        <dbReference type="Pfam" id="PF01555"/>
    </source>
</evidence>
<dbReference type="Pfam" id="PF01555">
    <property type="entry name" value="N6_N4_Mtase"/>
    <property type="match status" value="1"/>
</dbReference>
<dbReference type="Gene3D" id="3.40.50.150">
    <property type="entry name" value="Vaccinia Virus protein VP39"/>
    <property type="match status" value="1"/>
</dbReference>